<comment type="caution">
    <text evidence="2">The sequence shown here is derived from an EMBL/GenBank/DDBJ whole genome shotgun (WGS) entry which is preliminary data.</text>
</comment>
<feature type="transmembrane region" description="Helical" evidence="1">
    <location>
        <begin position="41"/>
        <end position="64"/>
    </location>
</feature>
<evidence type="ECO:0000313" key="2">
    <source>
        <dbReference type="EMBL" id="PVE51948.1"/>
    </source>
</evidence>
<feature type="transmembrane region" description="Helical" evidence="1">
    <location>
        <begin position="6"/>
        <end position="29"/>
    </location>
</feature>
<accession>A0AA92C1G3</accession>
<proteinExistence type="predicted"/>
<organism evidence="2 3">
    <name type="scientific">Rhizobium rhizogenes</name>
    <name type="common">Agrobacterium rhizogenes</name>
    <dbReference type="NCBI Taxonomy" id="359"/>
    <lineage>
        <taxon>Bacteria</taxon>
        <taxon>Pseudomonadati</taxon>
        <taxon>Pseudomonadota</taxon>
        <taxon>Alphaproteobacteria</taxon>
        <taxon>Hyphomicrobiales</taxon>
        <taxon>Rhizobiaceae</taxon>
        <taxon>Rhizobium/Agrobacterium group</taxon>
        <taxon>Rhizobium</taxon>
    </lineage>
</organism>
<dbReference type="AlphaFoldDB" id="A0AA92C1G3"/>
<dbReference type="InterPro" id="IPR008407">
    <property type="entry name" value="Brnchd-chn_aa_trnsp_AzlD"/>
</dbReference>
<keyword evidence="1" id="KW-0472">Membrane</keyword>
<evidence type="ECO:0000313" key="3">
    <source>
        <dbReference type="Proteomes" id="UP000244335"/>
    </source>
</evidence>
<name>A0AA92C1G3_RHIRH</name>
<dbReference type="RefSeq" id="WP_116494056.1">
    <property type="nucleotide sequence ID" value="NZ_QDFR01000006.1"/>
</dbReference>
<evidence type="ECO:0008006" key="4">
    <source>
        <dbReference type="Google" id="ProtNLM"/>
    </source>
</evidence>
<keyword evidence="1" id="KW-0812">Transmembrane</keyword>
<evidence type="ECO:0000256" key="1">
    <source>
        <dbReference type="SAM" id="Phobius"/>
    </source>
</evidence>
<reference evidence="2 3" key="1">
    <citation type="submission" date="2018-04" db="EMBL/GenBank/DDBJ databases">
        <authorList>
            <person name="Hagen T."/>
        </authorList>
    </citation>
    <scope>NUCLEOTIDE SEQUENCE [LARGE SCALE GENOMIC DNA]</scope>
    <source>
        <strain evidence="2 3">TPD7009</strain>
    </source>
</reference>
<dbReference type="Pfam" id="PF05437">
    <property type="entry name" value="AzlD"/>
    <property type="match status" value="1"/>
</dbReference>
<dbReference type="Proteomes" id="UP000244335">
    <property type="component" value="Unassembled WGS sequence"/>
</dbReference>
<gene>
    <name evidence="2" type="ORF">DC430_17775</name>
</gene>
<dbReference type="EMBL" id="QDFR01000006">
    <property type="protein sequence ID" value="PVE51948.1"/>
    <property type="molecule type" value="Genomic_DNA"/>
</dbReference>
<keyword evidence="1" id="KW-1133">Transmembrane helix</keyword>
<feature type="transmembrane region" description="Helical" evidence="1">
    <location>
        <begin position="70"/>
        <end position="95"/>
    </location>
</feature>
<sequence length="100" mass="10170">MSIDANTLLTILAMAVATLATRFGGLLLIRHVQMTDRAKRALNAVPPAVLMAVVTPTALTSGLAETIGCAVTALAAMRLSLLPAATTGVVTVAVLRGIGF</sequence>
<protein>
    <recommendedName>
        <fullName evidence="4">AzlD family protein</fullName>
    </recommendedName>
</protein>